<dbReference type="SUPFAM" id="SSF51735">
    <property type="entry name" value="NAD(P)-binding Rossmann-fold domains"/>
    <property type="match status" value="1"/>
</dbReference>
<dbReference type="STRING" id="1462526.BN990_03454"/>
<dbReference type="PROSITE" id="PS00061">
    <property type="entry name" value="ADH_SHORT"/>
    <property type="match status" value="1"/>
</dbReference>
<dbReference type="Pfam" id="PF13561">
    <property type="entry name" value="adh_short_C2"/>
    <property type="match status" value="1"/>
</dbReference>
<keyword evidence="2" id="KW-0560">Oxidoreductase</keyword>
<dbReference type="Proteomes" id="UP000028875">
    <property type="component" value="Unassembled WGS sequence"/>
</dbReference>
<dbReference type="FunFam" id="3.40.50.720:FF:000084">
    <property type="entry name" value="Short-chain dehydrogenase reductase"/>
    <property type="match status" value="1"/>
</dbReference>
<dbReference type="eggNOG" id="COG1028">
    <property type="taxonomic scope" value="Bacteria"/>
</dbReference>
<protein>
    <submittedName>
        <fullName evidence="3">2-dehydro-3-deoxy-D-gluconate 5-dehydrogenase</fullName>
    </submittedName>
</protein>
<evidence type="ECO:0000256" key="2">
    <source>
        <dbReference type="ARBA" id="ARBA00023002"/>
    </source>
</evidence>
<accession>A0A024QGM8</accession>
<proteinExistence type="inferred from homology"/>
<dbReference type="EMBL" id="CCDP010000002">
    <property type="protein sequence ID" value="CDQ41101.1"/>
    <property type="molecule type" value="Genomic_DNA"/>
</dbReference>
<dbReference type="RefSeq" id="WP_031334898.1">
    <property type="nucleotide sequence ID" value="NZ_BNER01000007.1"/>
</dbReference>
<organism evidence="3 4">
    <name type="scientific">Virgibacillus massiliensis</name>
    <dbReference type="NCBI Taxonomy" id="1462526"/>
    <lineage>
        <taxon>Bacteria</taxon>
        <taxon>Bacillati</taxon>
        <taxon>Bacillota</taxon>
        <taxon>Bacilli</taxon>
        <taxon>Bacillales</taxon>
        <taxon>Bacillaceae</taxon>
        <taxon>Virgibacillus</taxon>
    </lineage>
</organism>
<name>A0A024QGM8_9BACI</name>
<dbReference type="PRINTS" id="PR00081">
    <property type="entry name" value="GDHRDH"/>
</dbReference>
<dbReference type="InterPro" id="IPR002347">
    <property type="entry name" value="SDR_fam"/>
</dbReference>
<dbReference type="InterPro" id="IPR020904">
    <property type="entry name" value="Sc_DH/Rdtase_CS"/>
</dbReference>
<evidence type="ECO:0000313" key="3">
    <source>
        <dbReference type="EMBL" id="CDQ41101.1"/>
    </source>
</evidence>
<comment type="caution">
    <text evidence="3">The sequence shown here is derived from an EMBL/GenBank/DDBJ whole genome shotgun (WGS) entry which is preliminary data.</text>
</comment>
<reference evidence="3 4" key="1">
    <citation type="submission" date="2014-03" db="EMBL/GenBank/DDBJ databases">
        <authorList>
            <person name="Urmite Genomes U."/>
        </authorList>
    </citation>
    <scope>NUCLEOTIDE SEQUENCE [LARGE SCALE GENOMIC DNA]</scope>
    <source>
        <strain evidence="3 4">Vm-5</strain>
    </source>
</reference>
<dbReference type="GO" id="GO:0016616">
    <property type="term" value="F:oxidoreductase activity, acting on the CH-OH group of donors, NAD or NADP as acceptor"/>
    <property type="evidence" value="ECO:0007669"/>
    <property type="project" value="TreeGrafter"/>
</dbReference>
<dbReference type="PANTHER" id="PTHR42760">
    <property type="entry name" value="SHORT-CHAIN DEHYDROGENASES/REDUCTASES FAMILY MEMBER"/>
    <property type="match status" value="1"/>
</dbReference>
<dbReference type="PANTHER" id="PTHR42760:SF37">
    <property type="entry name" value="CLAVALDEHYDE DEHYDROGENASE"/>
    <property type="match status" value="1"/>
</dbReference>
<dbReference type="GO" id="GO:0008206">
    <property type="term" value="P:bile acid metabolic process"/>
    <property type="evidence" value="ECO:0007669"/>
    <property type="project" value="UniProtKB-ARBA"/>
</dbReference>
<dbReference type="Gene3D" id="3.40.50.720">
    <property type="entry name" value="NAD(P)-binding Rossmann-like Domain"/>
    <property type="match status" value="1"/>
</dbReference>
<keyword evidence="4" id="KW-1185">Reference proteome</keyword>
<comment type="similarity">
    <text evidence="1">Belongs to the short-chain dehydrogenases/reductases (SDR) family.</text>
</comment>
<reference evidence="4" key="2">
    <citation type="submission" date="2014-05" db="EMBL/GenBank/DDBJ databases">
        <title>Draft genome sequence of Virgibacillus massiliensis Vm-5.</title>
        <authorList>
            <person name="Khelaifia S."/>
            <person name="Croce O."/>
            <person name="Lagier J.C."/>
            <person name="Raoult D."/>
        </authorList>
    </citation>
    <scope>NUCLEOTIDE SEQUENCE [LARGE SCALE GENOMIC DNA]</scope>
    <source>
        <strain evidence="4">Vm-5</strain>
    </source>
</reference>
<dbReference type="PRINTS" id="PR00080">
    <property type="entry name" value="SDRFAMILY"/>
</dbReference>
<sequence length="251" mass="27152">MELNLTGKNVLVTGGSRGIGKAIAQAFRKEGANVGVVARNPTELLHVKQELGVKVYRKDITIEDERIQLIHEFIEDFQTIDVLVNNAGAGIGTQVLDTAPAVFEASMKINFISVLHLSQLVSQYMIDKGAGVIINIASIYGKESGGLPAYNTSKSAVISFTKAFSSEVIKHNIRVVGIAPGAIFHPNKEWNRRIQNDPNFLTNYASARIPAGRLGKPEEIGNTAVFLASDKASWIVGTTITVDGGQSRMNY</sequence>
<dbReference type="AlphaFoldDB" id="A0A024QGM8"/>
<dbReference type="InterPro" id="IPR036291">
    <property type="entry name" value="NAD(P)-bd_dom_sf"/>
</dbReference>
<dbReference type="OrthoDB" id="9803333at2"/>
<dbReference type="CDD" id="cd05233">
    <property type="entry name" value="SDR_c"/>
    <property type="match status" value="1"/>
</dbReference>
<evidence type="ECO:0000313" key="4">
    <source>
        <dbReference type="Proteomes" id="UP000028875"/>
    </source>
</evidence>
<gene>
    <name evidence="3" type="primary">kduD</name>
    <name evidence="3" type="ORF">BN990_03454</name>
</gene>
<evidence type="ECO:0000256" key="1">
    <source>
        <dbReference type="ARBA" id="ARBA00006484"/>
    </source>
</evidence>